<dbReference type="InterPro" id="IPR008207">
    <property type="entry name" value="Sig_transdc_His_kin_Hpt_dom"/>
</dbReference>
<dbReference type="Pfam" id="PF02518">
    <property type="entry name" value="HATPase_c"/>
    <property type="match status" value="1"/>
</dbReference>
<feature type="domain" description="Histidine kinase" evidence="19">
    <location>
        <begin position="452"/>
        <end position="673"/>
    </location>
</feature>
<comment type="similarity">
    <text evidence="3">In the N-terminal section; belongs to the phytochrome family.</text>
</comment>
<evidence type="ECO:0000256" key="2">
    <source>
        <dbReference type="ARBA" id="ARBA00004651"/>
    </source>
</evidence>
<dbReference type="STRING" id="1120918.SAMN05216249_13010"/>
<evidence type="ECO:0000256" key="3">
    <source>
        <dbReference type="ARBA" id="ARBA00006402"/>
    </source>
</evidence>
<evidence type="ECO:0000256" key="15">
    <source>
        <dbReference type="ARBA" id="ARBA00024867"/>
    </source>
</evidence>
<proteinExistence type="inferred from homology"/>
<dbReference type="SUPFAM" id="SSF47384">
    <property type="entry name" value="Homodimeric domain of signal transducing histidine kinase"/>
    <property type="match status" value="1"/>
</dbReference>
<dbReference type="SMART" id="SM00448">
    <property type="entry name" value="REC"/>
    <property type="match status" value="1"/>
</dbReference>
<dbReference type="InterPro" id="IPR036097">
    <property type="entry name" value="HisK_dim/P_sf"/>
</dbReference>
<dbReference type="Proteomes" id="UP000198838">
    <property type="component" value="Unassembled WGS sequence"/>
</dbReference>
<evidence type="ECO:0000259" key="20">
    <source>
        <dbReference type="PROSITE" id="PS50110"/>
    </source>
</evidence>
<evidence type="ECO:0000313" key="22">
    <source>
        <dbReference type="EMBL" id="SFB38629.1"/>
    </source>
</evidence>
<reference evidence="22 23" key="1">
    <citation type="submission" date="2016-10" db="EMBL/GenBank/DDBJ databases">
        <authorList>
            <person name="de Groot N.N."/>
        </authorList>
    </citation>
    <scope>NUCLEOTIDE SEQUENCE [LARGE SCALE GENOMIC DNA]</scope>
    <source>
        <strain evidence="22 23">DSM 5522</strain>
    </source>
</reference>
<sequence>MLQITFTMKDFNDYNKMLLELRTIPKFYRATSIFADIIIGDRNKKKIGIIVELLKTRIPNIKIAGSTTTMQYDQSKQTSGIIIISFLLLEKSDVEVLVYDGNLYKQEEGARKLREDLKRIEDVSCVKLYINSSNIDDNSDFFDAFVIDNPEIVFAGCIASGALFSYEEEIFLVSNEGVMDSGVVAVVFKGKDLYAKTIFDQGWEPSGIEHVVTKMSGKNKLLEVDNLPVTSLFEKYLGIEVNEYLPMQIIEFPLMVRRGNYDIARGIIGMDEDGGLWVTSDIKVNDKVRLSIGIVSDMLKKARQNAATLVDFQPEAMFLTICLSRSYYLREEQQKELNFYLAIAPSLAGCSCSGEIAKIDNKLFWLNCSVVALVLREGEVKEKDKVNYPPLPDENDDEKNNHIPLMDKISHFMKVSTSEFILMQEREKEMLLKQEIEAEKAANEAKSAFLSNMSHEIRTPINSVLGMDEMILRESREENIKEYAEHIRNAGNTLLYLINDILDFSKIEAGKMEIIQADYSLSSVLYDLIIMTHSRLENKQLKLNIEVDKQLPDECLGDEMRIRQVILNILNNAIKYTNKGSVTLSVSFNKVDDKYVDFIFHVKDTGIGIKEEDLSKLFSPFERIEEKRNRTIEGTGLGMTITKNLLNMMGSFLEVESVYGEGSDFHFTLRQEVVNWTPIGDFKEKAKDRNKNLASETLEDFRAPDADILVVDDTSMNLVVIRNLLKRLEVKVDTEESGFAALEAVKKKKYDIIFMDHRMPKMDGSETLKKIKEMPEDSLNAHTPVIVLTANAIAGMKEKLLMDGFDEYLSKPVNSKELEETIRRFLPEEKIIATVKREEKSLPQRLDKWGYIEDDSLRELIKMLDDEINQLSVNKAIENCGDAEAYIKILKDFVMGAKAKNDELNKYLSDNNIEDFTIKIHALKTSTRLIGAYDLSDMCRRLEEAGNNRDIAYIDSHFPFVMEWFLEIIQQIIDIFPKENDEKKEMIDEAGLREAYGAIYEFAGVFDIDSVDKIIANLEEYRLPDGEKERFEKIKQGVLNVDYDTILQLLSRDFD</sequence>
<dbReference type="FunFam" id="3.30.565.10:FF:000010">
    <property type="entry name" value="Sensor histidine kinase RcsC"/>
    <property type="match status" value="1"/>
</dbReference>
<dbReference type="SMART" id="SM00897">
    <property type="entry name" value="FIST"/>
    <property type="match status" value="1"/>
</dbReference>
<keyword evidence="6" id="KW-1003">Cell membrane</keyword>
<evidence type="ECO:0000256" key="4">
    <source>
        <dbReference type="ARBA" id="ARBA00012438"/>
    </source>
</evidence>
<dbReference type="Pfam" id="PF00072">
    <property type="entry name" value="Response_reg"/>
    <property type="match status" value="1"/>
</dbReference>
<dbReference type="PRINTS" id="PR00344">
    <property type="entry name" value="BCTRLSENSOR"/>
</dbReference>
<dbReference type="CDD" id="cd16922">
    <property type="entry name" value="HATPase_EvgS-ArcB-TorS-like"/>
    <property type="match status" value="1"/>
</dbReference>
<evidence type="ECO:0000256" key="8">
    <source>
        <dbReference type="ARBA" id="ARBA00022692"/>
    </source>
</evidence>
<dbReference type="Pfam" id="PF00512">
    <property type="entry name" value="HisKA"/>
    <property type="match status" value="1"/>
</dbReference>
<dbReference type="PROSITE" id="PS50110">
    <property type="entry name" value="RESPONSE_REGULATORY"/>
    <property type="match status" value="1"/>
</dbReference>
<keyword evidence="10 22" id="KW-0418">Kinase</keyword>
<dbReference type="InterPro" id="IPR013702">
    <property type="entry name" value="FIST_domain_N"/>
</dbReference>
<dbReference type="InterPro" id="IPR036641">
    <property type="entry name" value="HPT_dom_sf"/>
</dbReference>
<evidence type="ECO:0000256" key="9">
    <source>
        <dbReference type="ARBA" id="ARBA00022741"/>
    </source>
</evidence>
<dbReference type="SMART" id="SM00388">
    <property type="entry name" value="HisKA"/>
    <property type="match status" value="1"/>
</dbReference>
<keyword evidence="8" id="KW-0812">Transmembrane</keyword>
<keyword evidence="9" id="KW-0547">Nucleotide-binding</keyword>
<gene>
    <name evidence="22" type="ORF">SAMN05216249_13010</name>
</gene>
<dbReference type="InterPro" id="IPR004358">
    <property type="entry name" value="Sig_transdc_His_kin-like_C"/>
</dbReference>
<feature type="modified residue" description="4-aspartylphosphate" evidence="18">
    <location>
        <position position="756"/>
    </location>
</feature>
<evidence type="ECO:0000256" key="16">
    <source>
        <dbReference type="ARBA" id="ARBA00074306"/>
    </source>
</evidence>
<keyword evidence="10 22" id="KW-0808">Transferase</keyword>
<evidence type="ECO:0000256" key="18">
    <source>
        <dbReference type="PROSITE-ProRule" id="PRU00169"/>
    </source>
</evidence>
<accession>A0A1I1AKS7</accession>
<dbReference type="InterPro" id="IPR011006">
    <property type="entry name" value="CheY-like_superfamily"/>
</dbReference>
<dbReference type="Pfam" id="PF08495">
    <property type="entry name" value="FIST"/>
    <property type="match status" value="1"/>
</dbReference>
<dbReference type="Gene3D" id="3.40.50.2300">
    <property type="match status" value="1"/>
</dbReference>
<dbReference type="PROSITE" id="PS50109">
    <property type="entry name" value="HIS_KIN"/>
    <property type="match status" value="1"/>
</dbReference>
<feature type="modified residue" description="Phosphohistidine" evidence="17">
    <location>
        <position position="921"/>
    </location>
</feature>
<evidence type="ECO:0000256" key="5">
    <source>
        <dbReference type="ARBA" id="ARBA00018672"/>
    </source>
</evidence>
<comment type="subcellular location">
    <subcellularLocation>
        <location evidence="2">Cell membrane</location>
        <topology evidence="2">Multi-pass membrane protein</topology>
    </subcellularLocation>
</comment>
<keyword evidence="12" id="KW-1133">Transmembrane helix</keyword>
<dbReference type="GO" id="GO:0000155">
    <property type="term" value="F:phosphorelay sensor kinase activity"/>
    <property type="evidence" value="ECO:0007669"/>
    <property type="project" value="InterPro"/>
</dbReference>
<dbReference type="Gene3D" id="3.30.565.10">
    <property type="entry name" value="Histidine kinase-like ATPase, C-terminal domain"/>
    <property type="match status" value="1"/>
</dbReference>
<evidence type="ECO:0000256" key="11">
    <source>
        <dbReference type="ARBA" id="ARBA00022840"/>
    </source>
</evidence>
<dbReference type="InterPro" id="IPR003594">
    <property type="entry name" value="HATPase_dom"/>
</dbReference>
<dbReference type="EMBL" id="FOJY01000030">
    <property type="protein sequence ID" value="SFB38629.1"/>
    <property type="molecule type" value="Genomic_DNA"/>
</dbReference>
<dbReference type="InterPro" id="IPR001789">
    <property type="entry name" value="Sig_transdc_resp-reg_receiver"/>
</dbReference>
<dbReference type="SUPFAM" id="SSF52172">
    <property type="entry name" value="CheY-like"/>
    <property type="match status" value="1"/>
</dbReference>
<evidence type="ECO:0000256" key="13">
    <source>
        <dbReference type="ARBA" id="ARBA00023012"/>
    </source>
</evidence>
<organism evidence="22 23">
    <name type="scientific">Acetitomaculum ruminis DSM 5522</name>
    <dbReference type="NCBI Taxonomy" id="1120918"/>
    <lineage>
        <taxon>Bacteria</taxon>
        <taxon>Bacillati</taxon>
        <taxon>Bacillota</taxon>
        <taxon>Clostridia</taxon>
        <taxon>Lachnospirales</taxon>
        <taxon>Lachnospiraceae</taxon>
        <taxon>Acetitomaculum</taxon>
    </lineage>
</organism>
<evidence type="ECO:0000256" key="6">
    <source>
        <dbReference type="ARBA" id="ARBA00022475"/>
    </source>
</evidence>
<evidence type="ECO:0000256" key="14">
    <source>
        <dbReference type="ARBA" id="ARBA00023136"/>
    </source>
</evidence>
<evidence type="ECO:0000256" key="12">
    <source>
        <dbReference type="ARBA" id="ARBA00022989"/>
    </source>
</evidence>
<feature type="domain" description="HPt" evidence="21">
    <location>
        <begin position="882"/>
        <end position="990"/>
    </location>
</feature>
<dbReference type="SUPFAM" id="SSF47226">
    <property type="entry name" value="Histidine-containing phosphotransfer domain, HPT domain"/>
    <property type="match status" value="1"/>
</dbReference>
<dbReference type="InterPro" id="IPR019494">
    <property type="entry name" value="FIST_C"/>
</dbReference>
<dbReference type="SMART" id="SM01204">
    <property type="entry name" value="FIST_C"/>
    <property type="match status" value="1"/>
</dbReference>
<evidence type="ECO:0000256" key="7">
    <source>
        <dbReference type="ARBA" id="ARBA00022553"/>
    </source>
</evidence>
<keyword evidence="11" id="KW-0067">ATP-binding</keyword>
<keyword evidence="23" id="KW-1185">Reference proteome</keyword>
<dbReference type="GO" id="GO:0005524">
    <property type="term" value="F:ATP binding"/>
    <property type="evidence" value="ECO:0007669"/>
    <property type="project" value="UniProtKB-KW"/>
</dbReference>
<dbReference type="PANTHER" id="PTHR45339:SF1">
    <property type="entry name" value="HYBRID SIGNAL TRANSDUCTION HISTIDINE KINASE J"/>
    <property type="match status" value="1"/>
</dbReference>
<dbReference type="CDD" id="cd00082">
    <property type="entry name" value="HisKA"/>
    <property type="match status" value="1"/>
</dbReference>
<keyword evidence="14" id="KW-0472">Membrane</keyword>
<feature type="domain" description="Response regulatory" evidence="20">
    <location>
        <begin position="707"/>
        <end position="826"/>
    </location>
</feature>
<keyword evidence="13" id="KW-0902">Two-component regulatory system</keyword>
<evidence type="ECO:0000256" key="10">
    <source>
        <dbReference type="ARBA" id="ARBA00022777"/>
    </source>
</evidence>
<dbReference type="GO" id="GO:0005886">
    <property type="term" value="C:plasma membrane"/>
    <property type="evidence" value="ECO:0007669"/>
    <property type="project" value="UniProtKB-SubCell"/>
</dbReference>
<keyword evidence="7 18" id="KW-0597">Phosphoprotein</keyword>
<dbReference type="Gene3D" id="1.20.120.160">
    <property type="entry name" value="HPT domain"/>
    <property type="match status" value="1"/>
</dbReference>
<evidence type="ECO:0000313" key="23">
    <source>
        <dbReference type="Proteomes" id="UP000198838"/>
    </source>
</evidence>
<evidence type="ECO:0000256" key="1">
    <source>
        <dbReference type="ARBA" id="ARBA00000085"/>
    </source>
</evidence>
<evidence type="ECO:0000256" key="17">
    <source>
        <dbReference type="PROSITE-ProRule" id="PRU00110"/>
    </source>
</evidence>
<comment type="function">
    <text evidence="15">May play the central regulatory role in sporulation. It may be an element of the effector pathway responsible for the activation of sporulation genes in response to nutritional stress. Spo0A may act in concert with spo0H (a sigma factor) to control the expression of some genes that are critical to the sporulation process.</text>
</comment>
<evidence type="ECO:0000259" key="19">
    <source>
        <dbReference type="PROSITE" id="PS50109"/>
    </source>
</evidence>
<dbReference type="InterPro" id="IPR005467">
    <property type="entry name" value="His_kinase_dom"/>
</dbReference>
<dbReference type="Gene3D" id="1.10.287.130">
    <property type="match status" value="1"/>
</dbReference>
<protein>
    <recommendedName>
        <fullName evidence="16">Circadian input-output histidine kinase CikA</fullName>
        <ecNumber evidence="4">2.7.13.3</ecNumber>
    </recommendedName>
    <alternativeName>
        <fullName evidence="5">Stage 0 sporulation protein A homolog</fullName>
    </alternativeName>
</protein>
<dbReference type="CDD" id="cd17546">
    <property type="entry name" value="REC_hyHK_CKI1_RcsC-like"/>
    <property type="match status" value="1"/>
</dbReference>
<dbReference type="InterPro" id="IPR003661">
    <property type="entry name" value="HisK_dim/P_dom"/>
</dbReference>
<name>A0A1I1AKS7_9FIRM</name>
<dbReference type="SUPFAM" id="SSF55874">
    <property type="entry name" value="ATPase domain of HSP90 chaperone/DNA topoisomerase II/histidine kinase"/>
    <property type="match status" value="1"/>
</dbReference>
<dbReference type="SMART" id="SM00387">
    <property type="entry name" value="HATPase_c"/>
    <property type="match status" value="1"/>
</dbReference>
<dbReference type="PROSITE" id="PS50894">
    <property type="entry name" value="HPT"/>
    <property type="match status" value="1"/>
</dbReference>
<dbReference type="AlphaFoldDB" id="A0A1I1AKS7"/>
<dbReference type="RefSeq" id="WP_177205715.1">
    <property type="nucleotide sequence ID" value="NZ_FOJY01000030.1"/>
</dbReference>
<dbReference type="Pfam" id="PF10442">
    <property type="entry name" value="FIST_C"/>
    <property type="match status" value="1"/>
</dbReference>
<comment type="catalytic activity">
    <reaction evidence="1">
        <text>ATP + protein L-histidine = ADP + protein N-phospho-L-histidine.</text>
        <dbReference type="EC" id="2.7.13.3"/>
    </reaction>
</comment>
<dbReference type="EC" id="2.7.13.3" evidence="4"/>
<dbReference type="PANTHER" id="PTHR45339">
    <property type="entry name" value="HYBRID SIGNAL TRANSDUCTION HISTIDINE KINASE J"/>
    <property type="match status" value="1"/>
</dbReference>
<dbReference type="InterPro" id="IPR036890">
    <property type="entry name" value="HATPase_C_sf"/>
</dbReference>
<evidence type="ECO:0000259" key="21">
    <source>
        <dbReference type="PROSITE" id="PS50894"/>
    </source>
</evidence>